<dbReference type="EMBL" id="CP036281">
    <property type="protein sequence ID" value="QDU80608.1"/>
    <property type="molecule type" value="Genomic_DNA"/>
</dbReference>
<dbReference type="RefSeq" id="WP_144995869.1">
    <property type="nucleotide sequence ID" value="NZ_CP036281.1"/>
</dbReference>
<dbReference type="EC" id="3.4.-.-" evidence="2"/>
<dbReference type="Pfam" id="PF00557">
    <property type="entry name" value="Peptidase_M24"/>
    <property type="match status" value="1"/>
</dbReference>
<dbReference type="SUPFAM" id="SSF55920">
    <property type="entry name" value="Creatinase/aminopeptidase"/>
    <property type="match status" value="1"/>
</dbReference>
<name>A0A518CN11_9PLAN</name>
<evidence type="ECO:0000259" key="1">
    <source>
        <dbReference type="Pfam" id="PF00557"/>
    </source>
</evidence>
<reference evidence="2 3" key="1">
    <citation type="submission" date="2019-02" db="EMBL/GenBank/DDBJ databases">
        <title>Deep-cultivation of Planctomycetes and their phenomic and genomic characterization uncovers novel biology.</title>
        <authorList>
            <person name="Wiegand S."/>
            <person name="Jogler M."/>
            <person name="Boedeker C."/>
            <person name="Pinto D."/>
            <person name="Vollmers J."/>
            <person name="Rivas-Marin E."/>
            <person name="Kohn T."/>
            <person name="Peeters S.H."/>
            <person name="Heuer A."/>
            <person name="Rast P."/>
            <person name="Oberbeckmann S."/>
            <person name="Bunk B."/>
            <person name="Jeske O."/>
            <person name="Meyerdierks A."/>
            <person name="Storesund J.E."/>
            <person name="Kallscheuer N."/>
            <person name="Luecker S."/>
            <person name="Lage O.M."/>
            <person name="Pohl T."/>
            <person name="Merkel B.J."/>
            <person name="Hornburger P."/>
            <person name="Mueller R.-W."/>
            <person name="Bruemmer F."/>
            <person name="Labrenz M."/>
            <person name="Spormann A.M."/>
            <person name="Op den Camp H."/>
            <person name="Overmann J."/>
            <person name="Amann R."/>
            <person name="Jetten M.S.M."/>
            <person name="Mascher T."/>
            <person name="Medema M.H."/>
            <person name="Devos D.P."/>
            <person name="Kaster A.-K."/>
            <person name="Ovreas L."/>
            <person name="Rohde M."/>
            <person name="Galperin M.Y."/>
            <person name="Jogler C."/>
        </authorList>
    </citation>
    <scope>NUCLEOTIDE SEQUENCE [LARGE SCALE GENOMIC DNA]</scope>
    <source>
        <strain evidence="2 3">Pla110</strain>
    </source>
</reference>
<dbReference type="InterPro" id="IPR000994">
    <property type="entry name" value="Pept_M24"/>
</dbReference>
<accession>A0A518CN11</accession>
<keyword evidence="3" id="KW-1185">Reference proteome</keyword>
<dbReference type="PANTHER" id="PTHR46112">
    <property type="entry name" value="AMINOPEPTIDASE"/>
    <property type="match status" value="1"/>
</dbReference>
<keyword evidence="2" id="KW-0378">Hydrolase</keyword>
<proteinExistence type="predicted"/>
<dbReference type="InterPro" id="IPR050659">
    <property type="entry name" value="Peptidase_M24B"/>
</dbReference>
<dbReference type="GO" id="GO:0016787">
    <property type="term" value="F:hydrolase activity"/>
    <property type="evidence" value="ECO:0007669"/>
    <property type="project" value="UniProtKB-KW"/>
</dbReference>
<sequence>MLSKEGCLSRRKRLWNELPADIEWILLADPRSVLYFSNFLVNPLSFSGGERCWLLLERQGKASLLGDNFSIRSASAEPFIDEEIVEKWYDHKHSIGNRDHALVAALKQVAPSLKDRPGVIETEWMPSAILGVMGHGGFSCSEVASSKNESCGSESKESAPARIALGSLVRELRRQKEPDEIELLKLCMKATDAGHARAKEIIKPGISEFEIYREVQNAALAAAGRPGLVYGDFRANNAAMPKAGGLPTDYVLKEQDIFVLDYSVVLHGYRSDFTNAYAVGEPTSDQQKIFNICLECLHAGAEYLKAGVSAKSVYETVTKPMLDAGYPALGHHAGHGIGLGHPESPILVPESTDTLLSGDVVTLEPGMYIEGIGGVRIEHNYLITETGAEQLSNHEISLT</sequence>
<evidence type="ECO:0000313" key="3">
    <source>
        <dbReference type="Proteomes" id="UP000317178"/>
    </source>
</evidence>
<evidence type="ECO:0000313" key="2">
    <source>
        <dbReference type="EMBL" id="QDU80608.1"/>
    </source>
</evidence>
<dbReference type="AlphaFoldDB" id="A0A518CN11"/>
<protein>
    <submittedName>
        <fullName evidence="2">Putative peptidase</fullName>
        <ecNumber evidence="2">3.4.-.-</ecNumber>
    </submittedName>
</protein>
<dbReference type="KEGG" id="plon:Pla110_23390"/>
<gene>
    <name evidence="2" type="ORF">Pla110_23390</name>
</gene>
<dbReference type="Gene3D" id="3.90.230.10">
    <property type="entry name" value="Creatinase/methionine aminopeptidase superfamily"/>
    <property type="match status" value="1"/>
</dbReference>
<dbReference type="OrthoDB" id="9806388at2"/>
<dbReference type="InterPro" id="IPR036005">
    <property type="entry name" value="Creatinase/aminopeptidase-like"/>
</dbReference>
<dbReference type="Proteomes" id="UP000317178">
    <property type="component" value="Chromosome"/>
</dbReference>
<dbReference type="CDD" id="cd01066">
    <property type="entry name" value="APP_MetAP"/>
    <property type="match status" value="1"/>
</dbReference>
<organism evidence="2 3">
    <name type="scientific">Polystyrenella longa</name>
    <dbReference type="NCBI Taxonomy" id="2528007"/>
    <lineage>
        <taxon>Bacteria</taxon>
        <taxon>Pseudomonadati</taxon>
        <taxon>Planctomycetota</taxon>
        <taxon>Planctomycetia</taxon>
        <taxon>Planctomycetales</taxon>
        <taxon>Planctomycetaceae</taxon>
        <taxon>Polystyrenella</taxon>
    </lineage>
</organism>
<feature type="domain" description="Peptidase M24" evidence="1">
    <location>
        <begin position="183"/>
        <end position="385"/>
    </location>
</feature>
<dbReference type="PANTHER" id="PTHR46112:SF2">
    <property type="entry name" value="XAA-PRO AMINOPEPTIDASE P-RELATED"/>
    <property type="match status" value="1"/>
</dbReference>